<reference evidence="2" key="1">
    <citation type="submission" date="2019-08" db="EMBL/GenBank/DDBJ databases">
        <authorList>
            <person name="Kucharzyk K."/>
            <person name="Murdoch R.W."/>
            <person name="Higgins S."/>
            <person name="Loffler F."/>
        </authorList>
    </citation>
    <scope>NUCLEOTIDE SEQUENCE</scope>
</reference>
<evidence type="ECO:0000256" key="1">
    <source>
        <dbReference type="SAM" id="Phobius"/>
    </source>
</evidence>
<keyword evidence="1" id="KW-0472">Membrane</keyword>
<gene>
    <name evidence="2" type="ORF">SDC9_207326</name>
</gene>
<feature type="transmembrane region" description="Helical" evidence="1">
    <location>
        <begin position="20"/>
        <end position="37"/>
    </location>
</feature>
<sequence length="141" mass="17236">MLVHKGQEFCFSKFLRRAGFRFRVAQLFYVNLLFFLYKREKFIFFVFKRIDFEPSCIFKYSPGGVKRLFLNLQVKVGFFENCCRHKVCQEMSCNKVINFSRLRNIHCRTYFSSCSRPDWVDRRVVVCVFFSVFRYYRGREN</sequence>
<proteinExistence type="predicted"/>
<protein>
    <submittedName>
        <fullName evidence="2">Uncharacterized protein</fullName>
    </submittedName>
</protein>
<dbReference type="AlphaFoldDB" id="A0A645J7B2"/>
<dbReference type="EMBL" id="VSSQ01133793">
    <property type="protein sequence ID" value="MPN59605.1"/>
    <property type="molecule type" value="Genomic_DNA"/>
</dbReference>
<evidence type="ECO:0000313" key="2">
    <source>
        <dbReference type="EMBL" id="MPN59605.1"/>
    </source>
</evidence>
<organism evidence="2">
    <name type="scientific">bioreactor metagenome</name>
    <dbReference type="NCBI Taxonomy" id="1076179"/>
    <lineage>
        <taxon>unclassified sequences</taxon>
        <taxon>metagenomes</taxon>
        <taxon>ecological metagenomes</taxon>
    </lineage>
</organism>
<keyword evidence="1" id="KW-1133">Transmembrane helix</keyword>
<comment type="caution">
    <text evidence="2">The sequence shown here is derived from an EMBL/GenBank/DDBJ whole genome shotgun (WGS) entry which is preliminary data.</text>
</comment>
<accession>A0A645J7B2</accession>
<name>A0A645J7B2_9ZZZZ</name>
<keyword evidence="1" id="KW-0812">Transmembrane</keyword>